<evidence type="ECO:0000256" key="1">
    <source>
        <dbReference type="SAM" id="Coils"/>
    </source>
</evidence>
<accession>A0A9J6A5Z6</accession>
<sequence>MFRQLINKENNFFYLHEDTPLAMGLWSRKITEFKWEPLRPISRVVLREDSSWRNKLLSYGGRFVFIAHGVPMPAFILLSPMNPSKRIIEKLLQMFAKFFRVKQSGERGKHWGSMGRDVLSKKKVEPYLVSYCGDLEYLLIPYGVLICGISIARNITRLLPRKASHALKNMINVREEIENEIEGMGKKIRSSEKLHHKWEGTKTNHRDDF</sequence>
<gene>
    <name evidence="2" type="ORF">H5410_005199</name>
</gene>
<name>A0A9J6A5Z6_SOLCO</name>
<evidence type="ECO:0000313" key="2">
    <source>
        <dbReference type="EMBL" id="KAG5619981.1"/>
    </source>
</evidence>
<dbReference type="EMBL" id="JACXVP010000002">
    <property type="protein sequence ID" value="KAG5619981.1"/>
    <property type="molecule type" value="Genomic_DNA"/>
</dbReference>
<dbReference type="AlphaFoldDB" id="A0A9J6A5Z6"/>
<evidence type="ECO:0000313" key="3">
    <source>
        <dbReference type="Proteomes" id="UP000824120"/>
    </source>
</evidence>
<organism evidence="2 3">
    <name type="scientific">Solanum commersonii</name>
    <name type="common">Commerson's wild potato</name>
    <name type="synonym">Commerson's nightshade</name>
    <dbReference type="NCBI Taxonomy" id="4109"/>
    <lineage>
        <taxon>Eukaryota</taxon>
        <taxon>Viridiplantae</taxon>
        <taxon>Streptophyta</taxon>
        <taxon>Embryophyta</taxon>
        <taxon>Tracheophyta</taxon>
        <taxon>Spermatophyta</taxon>
        <taxon>Magnoliopsida</taxon>
        <taxon>eudicotyledons</taxon>
        <taxon>Gunneridae</taxon>
        <taxon>Pentapetalae</taxon>
        <taxon>asterids</taxon>
        <taxon>lamiids</taxon>
        <taxon>Solanales</taxon>
        <taxon>Solanaceae</taxon>
        <taxon>Solanoideae</taxon>
        <taxon>Solaneae</taxon>
        <taxon>Solanum</taxon>
    </lineage>
</organism>
<dbReference type="Proteomes" id="UP000824120">
    <property type="component" value="Chromosome 2"/>
</dbReference>
<dbReference type="OrthoDB" id="1301766at2759"/>
<keyword evidence="1" id="KW-0175">Coiled coil</keyword>
<keyword evidence="3" id="KW-1185">Reference proteome</keyword>
<reference evidence="2 3" key="1">
    <citation type="submission" date="2020-09" db="EMBL/GenBank/DDBJ databases">
        <title>De no assembly of potato wild relative species, Solanum commersonii.</title>
        <authorList>
            <person name="Cho K."/>
        </authorList>
    </citation>
    <scope>NUCLEOTIDE SEQUENCE [LARGE SCALE GENOMIC DNA]</scope>
    <source>
        <strain evidence="2">LZ3.2</strain>
        <tissue evidence="2">Leaf</tissue>
    </source>
</reference>
<feature type="coiled-coil region" evidence="1">
    <location>
        <begin position="167"/>
        <end position="194"/>
    </location>
</feature>
<protein>
    <submittedName>
        <fullName evidence="2">Uncharacterized protein</fullName>
    </submittedName>
</protein>
<comment type="caution">
    <text evidence="2">The sequence shown here is derived from an EMBL/GenBank/DDBJ whole genome shotgun (WGS) entry which is preliminary data.</text>
</comment>
<proteinExistence type="predicted"/>